<dbReference type="EMBL" id="CAMGYJ010000002">
    <property type="protein sequence ID" value="CAI0380205.1"/>
    <property type="molecule type" value="Genomic_DNA"/>
</dbReference>
<comment type="caution">
    <text evidence="1">The sequence shown here is derived from an EMBL/GenBank/DDBJ whole genome shotgun (WGS) entry which is preliminary data.</text>
</comment>
<accession>A0AAV0H4I4</accession>
<organism evidence="1 2">
    <name type="scientific">Linum tenue</name>
    <dbReference type="NCBI Taxonomy" id="586396"/>
    <lineage>
        <taxon>Eukaryota</taxon>
        <taxon>Viridiplantae</taxon>
        <taxon>Streptophyta</taxon>
        <taxon>Embryophyta</taxon>
        <taxon>Tracheophyta</taxon>
        <taxon>Spermatophyta</taxon>
        <taxon>Magnoliopsida</taxon>
        <taxon>eudicotyledons</taxon>
        <taxon>Gunneridae</taxon>
        <taxon>Pentapetalae</taxon>
        <taxon>rosids</taxon>
        <taxon>fabids</taxon>
        <taxon>Malpighiales</taxon>
        <taxon>Linaceae</taxon>
        <taxon>Linum</taxon>
    </lineage>
</organism>
<reference evidence="1" key="1">
    <citation type="submission" date="2022-08" db="EMBL/GenBank/DDBJ databases">
        <authorList>
            <person name="Gutierrez-Valencia J."/>
        </authorList>
    </citation>
    <scope>NUCLEOTIDE SEQUENCE</scope>
</reference>
<keyword evidence="2" id="KW-1185">Reference proteome</keyword>
<dbReference type="Proteomes" id="UP001154282">
    <property type="component" value="Unassembled WGS sequence"/>
</dbReference>
<evidence type="ECO:0000313" key="1">
    <source>
        <dbReference type="EMBL" id="CAI0380205.1"/>
    </source>
</evidence>
<gene>
    <name evidence="1" type="ORF">LITE_LOCUS2569</name>
</gene>
<evidence type="ECO:0000313" key="2">
    <source>
        <dbReference type="Proteomes" id="UP001154282"/>
    </source>
</evidence>
<sequence>MLVCSLGDVRQQGGMRLLQQLENQTRQTQVPLIDLIFIIPLFPSYTSCRNNWRRSYV</sequence>
<protein>
    <submittedName>
        <fullName evidence="1">Uncharacterized protein</fullName>
    </submittedName>
</protein>
<proteinExistence type="predicted"/>
<name>A0AAV0H4I4_9ROSI</name>
<dbReference type="AlphaFoldDB" id="A0AAV0H4I4"/>